<feature type="compositionally biased region" description="Basic and acidic residues" evidence="1">
    <location>
        <begin position="264"/>
        <end position="286"/>
    </location>
</feature>
<proteinExistence type="predicted"/>
<evidence type="ECO:0000313" key="2">
    <source>
        <dbReference type="EMBL" id="CAG5128015.1"/>
    </source>
</evidence>
<feature type="non-terminal residue" evidence="2">
    <location>
        <position position="384"/>
    </location>
</feature>
<comment type="caution">
    <text evidence="2">The sequence shown here is derived from an EMBL/GenBank/DDBJ whole genome shotgun (WGS) entry which is preliminary data.</text>
</comment>
<feature type="region of interest" description="Disordered" evidence="1">
    <location>
        <begin position="323"/>
        <end position="384"/>
    </location>
</feature>
<feature type="compositionally biased region" description="Basic and acidic residues" evidence="1">
    <location>
        <begin position="1"/>
        <end position="17"/>
    </location>
</feature>
<keyword evidence="3" id="KW-1185">Reference proteome</keyword>
<feature type="compositionally biased region" description="Basic and acidic residues" evidence="1">
    <location>
        <begin position="337"/>
        <end position="351"/>
    </location>
</feature>
<accession>A0A8S3ZJR5</accession>
<dbReference type="OrthoDB" id="7930430at2759"/>
<name>A0A8S3ZJR5_9EUPU</name>
<dbReference type="EMBL" id="CAJHNH020002890">
    <property type="protein sequence ID" value="CAG5128015.1"/>
    <property type="molecule type" value="Genomic_DNA"/>
</dbReference>
<reference evidence="2" key="1">
    <citation type="submission" date="2021-04" db="EMBL/GenBank/DDBJ databases">
        <authorList>
            <consortium name="Molecular Ecology Group"/>
        </authorList>
    </citation>
    <scope>NUCLEOTIDE SEQUENCE</scope>
</reference>
<dbReference type="Proteomes" id="UP000678393">
    <property type="component" value="Unassembled WGS sequence"/>
</dbReference>
<feature type="region of interest" description="Disordered" evidence="1">
    <location>
        <begin position="206"/>
        <end position="292"/>
    </location>
</feature>
<feature type="compositionally biased region" description="Basic and acidic residues" evidence="1">
    <location>
        <begin position="219"/>
        <end position="240"/>
    </location>
</feature>
<organism evidence="2 3">
    <name type="scientific">Candidula unifasciata</name>
    <dbReference type="NCBI Taxonomy" id="100452"/>
    <lineage>
        <taxon>Eukaryota</taxon>
        <taxon>Metazoa</taxon>
        <taxon>Spiralia</taxon>
        <taxon>Lophotrochozoa</taxon>
        <taxon>Mollusca</taxon>
        <taxon>Gastropoda</taxon>
        <taxon>Heterobranchia</taxon>
        <taxon>Euthyneura</taxon>
        <taxon>Panpulmonata</taxon>
        <taxon>Eupulmonata</taxon>
        <taxon>Stylommatophora</taxon>
        <taxon>Helicina</taxon>
        <taxon>Helicoidea</taxon>
        <taxon>Geomitridae</taxon>
        <taxon>Candidula</taxon>
    </lineage>
</organism>
<feature type="compositionally biased region" description="Polar residues" evidence="1">
    <location>
        <begin position="353"/>
        <end position="374"/>
    </location>
</feature>
<gene>
    <name evidence="2" type="ORF">CUNI_LOCUS13573</name>
</gene>
<dbReference type="AlphaFoldDB" id="A0A8S3ZJR5"/>
<evidence type="ECO:0000313" key="3">
    <source>
        <dbReference type="Proteomes" id="UP000678393"/>
    </source>
</evidence>
<protein>
    <submittedName>
        <fullName evidence="2">Uncharacterized protein</fullName>
    </submittedName>
</protein>
<feature type="non-terminal residue" evidence="2">
    <location>
        <position position="1"/>
    </location>
</feature>
<sequence length="384" mass="41785">MAENQHRLQETDIHNETGSHSTSSIETSALVYQKSLITASPKEHATLTKQFENVSSLGDSDSLATFTMDDIVCSSDPGAVSLTSVPQLNDGTDGLAGLTLLGGSGGEFMIVSSENDLDGNGVIQQNGHTITLSLDDATRLLLQQGFAQAVELPDGTFQILKPPMVQVEREDGTLQAQTLHIEVLQALQGELAQQLSMMAPSYSLGEDMNSLDDMPSSVVKREVSTDDSHNETSMDHRDSLEDPSLAEMNYDEKENDFVSGGDNFEEKRHQNKESRTATAKDSEYKQPDLNCPIPLSEQTVVTVKGKKCILAFNQETKQVCAYPIKPPPGTKRRGRPRMTEEEKAVAAEKKRQQLSQFATNPTSHTSPSEKSSAAETLLELSNVG</sequence>
<feature type="region of interest" description="Disordered" evidence="1">
    <location>
        <begin position="1"/>
        <end position="25"/>
    </location>
</feature>
<evidence type="ECO:0000256" key="1">
    <source>
        <dbReference type="SAM" id="MobiDB-lite"/>
    </source>
</evidence>